<evidence type="ECO:0000313" key="5">
    <source>
        <dbReference type="EMBL" id="OGB74377.1"/>
    </source>
</evidence>
<dbReference type="STRING" id="1798535.A2V68_01375"/>
<dbReference type="Pfam" id="PF01230">
    <property type="entry name" value="HIT"/>
    <property type="match status" value="1"/>
</dbReference>
<comment type="caution">
    <text evidence="5">The sequence shown here is derived from an EMBL/GenBank/DDBJ whole genome shotgun (WGS) entry which is preliminary data.</text>
</comment>
<dbReference type="Gene3D" id="3.30.428.10">
    <property type="entry name" value="HIT-like"/>
    <property type="match status" value="1"/>
</dbReference>
<dbReference type="InterPro" id="IPR036265">
    <property type="entry name" value="HIT-like_sf"/>
</dbReference>
<feature type="short sequence motif" description="Histidine triad motif" evidence="2 3">
    <location>
        <begin position="105"/>
        <end position="109"/>
    </location>
</feature>
<dbReference type="AlphaFoldDB" id="A0A1F4NSV6"/>
<dbReference type="GO" id="GO:0003824">
    <property type="term" value="F:catalytic activity"/>
    <property type="evidence" value="ECO:0007669"/>
    <property type="project" value="InterPro"/>
</dbReference>
<dbReference type="CDD" id="cd01276">
    <property type="entry name" value="PKCI_related"/>
    <property type="match status" value="1"/>
</dbReference>
<dbReference type="PRINTS" id="PR00332">
    <property type="entry name" value="HISTRIAD"/>
</dbReference>
<protein>
    <recommendedName>
        <fullName evidence="4">HIT domain-containing protein</fullName>
    </recommendedName>
</protein>
<accession>A0A1F4NSV6</accession>
<evidence type="ECO:0000256" key="2">
    <source>
        <dbReference type="PIRSR" id="PIRSR601310-3"/>
    </source>
</evidence>
<feature type="active site" description="Tele-AMP-histidine intermediate" evidence="1">
    <location>
        <position position="107"/>
    </location>
</feature>
<dbReference type="PROSITE" id="PS00892">
    <property type="entry name" value="HIT_1"/>
    <property type="match status" value="1"/>
</dbReference>
<dbReference type="SUPFAM" id="SSF54197">
    <property type="entry name" value="HIT-like"/>
    <property type="match status" value="1"/>
</dbReference>
<dbReference type="PROSITE" id="PS51084">
    <property type="entry name" value="HIT_2"/>
    <property type="match status" value="1"/>
</dbReference>
<proteinExistence type="predicted"/>
<sequence>MAAKKKTNQDCIFCQIVAGKIPASVRFEDEEMLAFDDINPHAPIHVLVIPKKHIESLTHITKQEEALMGRLIYRCRELARELNIADSGYRVTINVGRWGGQIVPHLHLHLLGGAPLTERLGMYSEAKMTIGARE</sequence>
<evidence type="ECO:0000313" key="6">
    <source>
        <dbReference type="Proteomes" id="UP000176651"/>
    </source>
</evidence>
<evidence type="ECO:0000256" key="1">
    <source>
        <dbReference type="PIRSR" id="PIRSR601310-1"/>
    </source>
</evidence>
<dbReference type="InterPro" id="IPR011146">
    <property type="entry name" value="HIT-like"/>
</dbReference>
<evidence type="ECO:0000256" key="3">
    <source>
        <dbReference type="PROSITE-ProRule" id="PRU00464"/>
    </source>
</evidence>
<gene>
    <name evidence="5" type="ORF">A2V68_01375</name>
</gene>
<dbReference type="InterPro" id="IPR019808">
    <property type="entry name" value="Histidine_triad_CS"/>
</dbReference>
<dbReference type="Proteomes" id="UP000176651">
    <property type="component" value="Unassembled WGS sequence"/>
</dbReference>
<feature type="domain" description="HIT" evidence="4">
    <location>
        <begin position="12"/>
        <end position="122"/>
    </location>
</feature>
<evidence type="ECO:0000259" key="4">
    <source>
        <dbReference type="PROSITE" id="PS51084"/>
    </source>
</evidence>
<organism evidence="5 6">
    <name type="scientific">candidate division Kazan bacterium RBG_13_50_9</name>
    <dbReference type="NCBI Taxonomy" id="1798535"/>
    <lineage>
        <taxon>Bacteria</taxon>
        <taxon>Bacteria division Kazan-3B-28</taxon>
    </lineage>
</organism>
<dbReference type="EMBL" id="META01000003">
    <property type="protein sequence ID" value="OGB74377.1"/>
    <property type="molecule type" value="Genomic_DNA"/>
</dbReference>
<dbReference type="PANTHER" id="PTHR23089">
    <property type="entry name" value="HISTIDINE TRIAD HIT PROTEIN"/>
    <property type="match status" value="1"/>
</dbReference>
<name>A0A1F4NSV6_UNCK3</name>
<reference evidence="5 6" key="1">
    <citation type="journal article" date="2016" name="Nat. Commun.">
        <title>Thousands of microbial genomes shed light on interconnected biogeochemical processes in an aquifer system.</title>
        <authorList>
            <person name="Anantharaman K."/>
            <person name="Brown C.T."/>
            <person name="Hug L.A."/>
            <person name="Sharon I."/>
            <person name="Castelle C.J."/>
            <person name="Probst A.J."/>
            <person name="Thomas B.C."/>
            <person name="Singh A."/>
            <person name="Wilkins M.J."/>
            <person name="Karaoz U."/>
            <person name="Brodie E.L."/>
            <person name="Williams K.H."/>
            <person name="Hubbard S.S."/>
            <person name="Banfield J.F."/>
        </authorList>
    </citation>
    <scope>NUCLEOTIDE SEQUENCE [LARGE SCALE GENOMIC DNA]</scope>
</reference>
<dbReference type="InterPro" id="IPR001310">
    <property type="entry name" value="Histidine_triad_HIT"/>
</dbReference>